<dbReference type="KEGG" id="aser:Asera_60140"/>
<dbReference type="InterPro" id="IPR045851">
    <property type="entry name" value="AMP-bd_C_sf"/>
</dbReference>
<reference evidence="3" key="1">
    <citation type="submission" date="2020-08" db="EMBL/GenBank/DDBJ databases">
        <title>Whole genome shotgun sequence of Actinocatenispora sera NBRC 101916.</title>
        <authorList>
            <person name="Komaki H."/>
            <person name="Tamura T."/>
        </authorList>
    </citation>
    <scope>NUCLEOTIDE SEQUENCE</scope>
    <source>
        <strain evidence="3">NBRC 101916</strain>
    </source>
</reference>
<dbReference type="PROSITE" id="PS50075">
    <property type="entry name" value="CARRIER"/>
    <property type="match status" value="1"/>
</dbReference>
<dbReference type="GO" id="GO:0008610">
    <property type="term" value="P:lipid biosynthetic process"/>
    <property type="evidence" value="ECO:0007669"/>
    <property type="project" value="UniProtKB-ARBA"/>
</dbReference>
<evidence type="ECO:0000313" key="3">
    <source>
        <dbReference type="EMBL" id="BCJ31906.1"/>
    </source>
</evidence>
<gene>
    <name evidence="3" type="ORF">Asera_60140</name>
</gene>
<dbReference type="EMBL" id="AP023354">
    <property type="protein sequence ID" value="BCJ31906.1"/>
    <property type="molecule type" value="Genomic_DNA"/>
</dbReference>
<organism evidence="3 4">
    <name type="scientific">Actinocatenispora sera</name>
    <dbReference type="NCBI Taxonomy" id="390989"/>
    <lineage>
        <taxon>Bacteria</taxon>
        <taxon>Bacillati</taxon>
        <taxon>Actinomycetota</taxon>
        <taxon>Actinomycetes</taxon>
        <taxon>Micromonosporales</taxon>
        <taxon>Micromonosporaceae</taxon>
        <taxon>Actinocatenispora</taxon>
    </lineage>
</organism>
<dbReference type="Pfam" id="PF00501">
    <property type="entry name" value="AMP-binding"/>
    <property type="match status" value="1"/>
</dbReference>
<dbReference type="SUPFAM" id="SSF56801">
    <property type="entry name" value="Acetyl-CoA synthetase-like"/>
    <property type="match status" value="1"/>
</dbReference>
<dbReference type="PANTHER" id="PTHR45527:SF1">
    <property type="entry name" value="FATTY ACID SYNTHASE"/>
    <property type="match status" value="1"/>
</dbReference>
<keyword evidence="4" id="KW-1185">Reference proteome</keyword>
<dbReference type="InterPro" id="IPR009081">
    <property type="entry name" value="PP-bd_ACP"/>
</dbReference>
<evidence type="ECO:0000256" key="1">
    <source>
        <dbReference type="ARBA" id="ARBA00001957"/>
    </source>
</evidence>
<dbReference type="Gene3D" id="3.30.559.10">
    <property type="entry name" value="Chloramphenicol acetyltransferase-like domain"/>
    <property type="match status" value="1"/>
</dbReference>
<dbReference type="GO" id="GO:0047527">
    <property type="term" value="F:2,3-dihydroxybenzoate-serine ligase activity"/>
    <property type="evidence" value="ECO:0007669"/>
    <property type="project" value="TreeGrafter"/>
</dbReference>
<dbReference type="Proteomes" id="UP000680750">
    <property type="component" value="Chromosome"/>
</dbReference>
<dbReference type="GO" id="GO:0005829">
    <property type="term" value="C:cytosol"/>
    <property type="evidence" value="ECO:0007669"/>
    <property type="project" value="TreeGrafter"/>
</dbReference>
<dbReference type="InterPro" id="IPR000873">
    <property type="entry name" value="AMP-dep_synth/lig_dom"/>
</dbReference>
<dbReference type="Gene3D" id="3.30.559.30">
    <property type="entry name" value="Nonribosomal peptide synthetase, condensation domain"/>
    <property type="match status" value="1"/>
</dbReference>
<feature type="domain" description="Carrier" evidence="2">
    <location>
        <begin position="501"/>
        <end position="576"/>
    </location>
</feature>
<dbReference type="GO" id="GO:0009366">
    <property type="term" value="C:enterobactin synthetase complex"/>
    <property type="evidence" value="ECO:0007669"/>
    <property type="project" value="TreeGrafter"/>
</dbReference>
<dbReference type="InterPro" id="IPR042099">
    <property type="entry name" value="ANL_N_sf"/>
</dbReference>
<accession>A0A810LCE1</accession>
<dbReference type="InterPro" id="IPR001242">
    <property type="entry name" value="Condensation_dom"/>
</dbReference>
<comment type="cofactor">
    <cofactor evidence="1">
        <name>pantetheine 4'-phosphate</name>
        <dbReference type="ChEBI" id="CHEBI:47942"/>
    </cofactor>
</comment>
<sequence length="1008" mass="108115">MDTQLAPGKMIRVAAGGIGSDPIAQELAARGVSPGVLIPVLLPRGLELAVILCRILRLGAGYVALDERWPDERVRRICSVLDAPVVVTDQPWRVERGWCPPELYALDSATLRVPAPFGSVAPDAVFAAFFTSGSTGEPKGVATTYRAVRALLAPGAMPLRLDSATVMTVAAPPPWDAFALELWGPLCNGGSCLLPAGEQLSPGQVREGVARDGLNTVWLTSSLFNLFVEEDVGAFTGLSQVATGGERLSVDHVREFLRAHPGIRLFNGYGPVENCIFSTMHAVTPDDCDLSTGIPIGTGVAGTGVHVLDGDRRCGPGEIGEICLTGDRLSPGYLGDPESTRRAFGWIDVAGRPTRCYRTGDLGWQDERGRFHYHGRLDRQVKILGHRIEPAEIERCLAEHPGVDQCAVIGLTRPGDAGTELVACYRSRGHVADDELRAYLRNRLPAYLVPARWLRLDQVPLLDNGKIDLAMVRSKAESAMRRHTVAASIEGSSAGRPSAGGPAEQIMTELPALVREATGVEVASLDDSLVDAGADSLALLRLCLRAAHRFGGDVAVADLLARPTTRTLAELLDQGATPCQPTGPAGSAERPLTPTQAAFLVTEAVEPANRQAWHCTLVWRVTGTVDAAALRRAIGWVHRRHPALHARYPTEPPFEQARTDPPTEPEFHLLRCPDDPIAAARLDAVLNDPFDLDRGPAWRAALVTGAEPDRALFGLAVHHVAFDGWSEHIVARDLTAAYRSEVAGTPRETRWYADPLPWPITAPVDGARLRSRRRDLAAELLGTPPFRLPAPVGRGDDSTGVVVQQLDVDQTRRCHTVAAAWHSTPFVVGLAGYAAAARQLTGADDVPIAVPVAQRGVASQHAVGCLLNLLCLRMRMSSGDRSAALVDAARNALHRGLRTQAVPFPEAVGLLRSRADLGRPVVPYLFAVQQNEPPVLDLPGCRAELSRPAPHRAGFEFQLELRLPAGSPGEVVALYRRSAVDREAITRFVAGFVAFVTGATDDASQAGP</sequence>
<evidence type="ECO:0000313" key="4">
    <source>
        <dbReference type="Proteomes" id="UP000680750"/>
    </source>
</evidence>
<dbReference type="Gene3D" id="3.40.50.12780">
    <property type="entry name" value="N-terminal domain of ligase-like"/>
    <property type="match status" value="1"/>
</dbReference>
<dbReference type="AlphaFoldDB" id="A0A810LCE1"/>
<proteinExistence type="predicted"/>
<dbReference type="InterPro" id="IPR023213">
    <property type="entry name" value="CAT-like_dom_sf"/>
</dbReference>
<dbReference type="GO" id="GO:0031177">
    <property type="term" value="F:phosphopantetheine binding"/>
    <property type="evidence" value="ECO:0007669"/>
    <property type="project" value="TreeGrafter"/>
</dbReference>
<dbReference type="PANTHER" id="PTHR45527">
    <property type="entry name" value="NONRIBOSOMAL PEPTIDE SYNTHETASE"/>
    <property type="match status" value="1"/>
</dbReference>
<dbReference type="SUPFAM" id="SSF47336">
    <property type="entry name" value="ACP-like"/>
    <property type="match status" value="1"/>
</dbReference>
<dbReference type="Pfam" id="PF00550">
    <property type="entry name" value="PP-binding"/>
    <property type="match status" value="1"/>
</dbReference>
<evidence type="ECO:0000259" key="2">
    <source>
        <dbReference type="PROSITE" id="PS50075"/>
    </source>
</evidence>
<dbReference type="Pfam" id="PF00668">
    <property type="entry name" value="Condensation"/>
    <property type="match status" value="1"/>
</dbReference>
<dbReference type="GO" id="GO:0043041">
    <property type="term" value="P:amino acid activation for nonribosomal peptide biosynthetic process"/>
    <property type="evidence" value="ECO:0007669"/>
    <property type="project" value="TreeGrafter"/>
</dbReference>
<dbReference type="GO" id="GO:0009239">
    <property type="term" value="P:enterobactin biosynthetic process"/>
    <property type="evidence" value="ECO:0007669"/>
    <property type="project" value="TreeGrafter"/>
</dbReference>
<dbReference type="Gene3D" id="1.10.1200.10">
    <property type="entry name" value="ACP-like"/>
    <property type="match status" value="1"/>
</dbReference>
<name>A0A810LCE1_9ACTN</name>
<dbReference type="Gene3D" id="3.30.300.30">
    <property type="match status" value="1"/>
</dbReference>
<dbReference type="SUPFAM" id="SSF52777">
    <property type="entry name" value="CoA-dependent acyltransferases"/>
    <property type="match status" value="2"/>
</dbReference>
<protein>
    <submittedName>
        <fullName evidence="3">Amino acid adenylation protein</fullName>
    </submittedName>
</protein>
<dbReference type="InterPro" id="IPR036736">
    <property type="entry name" value="ACP-like_sf"/>
</dbReference>
<dbReference type="OrthoDB" id="4477213at2"/>
<dbReference type="Pfam" id="PF13193">
    <property type="entry name" value="AMP-binding_C"/>
    <property type="match status" value="1"/>
</dbReference>
<dbReference type="InterPro" id="IPR025110">
    <property type="entry name" value="AMP-bd_C"/>
</dbReference>